<comment type="similarity">
    <text evidence="1">In the C-terminal section; belongs to the class-I pyridoxal-phosphate-dependent aminotransferase family.</text>
</comment>
<dbReference type="GO" id="GO:0003700">
    <property type="term" value="F:DNA-binding transcription factor activity"/>
    <property type="evidence" value="ECO:0007669"/>
    <property type="project" value="InterPro"/>
</dbReference>
<dbReference type="RefSeq" id="WP_130479612.1">
    <property type="nucleotide sequence ID" value="NZ_SFCC01000023.1"/>
</dbReference>
<keyword evidence="9" id="KW-1185">Reference proteome</keyword>
<dbReference type="AlphaFoldDB" id="A0A4Q7J0Q2"/>
<evidence type="ECO:0000259" key="7">
    <source>
        <dbReference type="PROSITE" id="PS50949"/>
    </source>
</evidence>
<evidence type="ECO:0000313" key="8">
    <source>
        <dbReference type="EMBL" id="RZQ59514.1"/>
    </source>
</evidence>
<evidence type="ECO:0000256" key="1">
    <source>
        <dbReference type="ARBA" id="ARBA00005384"/>
    </source>
</evidence>
<keyword evidence="5" id="KW-0804">Transcription</keyword>
<dbReference type="Gene3D" id="1.10.10.10">
    <property type="entry name" value="Winged helix-like DNA-binding domain superfamily/Winged helix DNA-binding domain"/>
    <property type="match status" value="1"/>
</dbReference>
<dbReference type="OrthoDB" id="5415143at2"/>
<dbReference type="InterPro" id="IPR015424">
    <property type="entry name" value="PyrdxlP-dep_Trfase"/>
</dbReference>
<dbReference type="SUPFAM" id="SSF46785">
    <property type="entry name" value="Winged helix' DNA-binding domain"/>
    <property type="match status" value="1"/>
</dbReference>
<gene>
    <name evidence="8" type="ORF">EWH70_33515</name>
</gene>
<dbReference type="EMBL" id="SFCC01000023">
    <property type="protein sequence ID" value="RZQ59514.1"/>
    <property type="molecule type" value="Genomic_DNA"/>
</dbReference>
<evidence type="ECO:0000256" key="5">
    <source>
        <dbReference type="ARBA" id="ARBA00023163"/>
    </source>
</evidence>
<feature type="region of interest" description="Disordered" evidence="6">
    <location>
        <begin position="468"/>
        <end position="488"/>
    </location>
</feature>
<accession>A0A4Q7J0Q2</accession>
<dbReference type="SUPFAM" id="SSF53383">
    <property type="entry name" value="PLP-dependent transferases"/>
    <property type="match status" value="1"/>
</dbReference>
<name>A0A4Q7J0Q2_9PSEU</name>
<proteinExistence type="inferred from homology"/>
<dbReference type="CDD" id="cd00609">
    <property type="entry name" value="AAT_like"/>
    <property type="match status" value="1"/>
</dbReference>
<dbReference type="Gene3D" id="3.40.640.10">
    <property type="entry name" value="Type I PLP-dependent aspartate aminotransferase-like (Major domain)"/>
    <property type="match status" value="1"/>
</dbReference>
<dbReference type="GO" id="GO:0008483">
    <property type="term" value="F:transaminase activity"/>
    <property type="evidence" value="ECO:0007669"/>
    <property type="project" value="UniProtKB-KW"/>
</dbReference>
<keyword evidence="8" id="KW-0808">Transferase</keyword>
<keyword evidence="4" id="KW-0238">DNA-binding</keyword>
<evidence type="ECO:0000313" key="9">
    <source>
        <dbReference type="Proteomes" id="UP000292003"/>
    </source>
</evidence>
<dbReference type="PANTHER" id="PTHR46577">
    <property type="entry name" value="HTH-TYPE TRANSCRIPTIONAL REGULATORY PROTEIN GABR"/>
    <property type="match status" value="1"/>
</dbReference>
<protein>
    <submittedName>
        <fullName evidence="8">PLP-dependent aminotransferase family protein</fullName>
    </submittedName>
</protein>
<dbReference type="CDD" id="cd07377">
    <property type="entry name" value="WHTH_GntR"/>
    <property type="match status" value="1"/>
</dbReference>
<dbReference type="PRINTS" id="PR00035">
    <property type="entry name" value="HTHGNTR"/>
</dbReference>
<dbReference type="Proteomes" id="UP000292003">
    <property type="component" value="Unassembled WGS sequence"/>
</dbReference>
<comment type="caution">
    <text evidence="8">The sequence shown here is derived from an EMBL/GenBank/DDBJ whole genome shotgun (WGS) entry which is preliminary data.</text>
</comment>
<feature type="domain" description="HTH gntR-type" evidence="7">
    <location>
        <begin position="11"/>
        <end position="79"/>
    </location>
</feature>
<dbReference type="InterPro" id="IPR015421">
    <property type="entry name" value="PyrdxlP-dep_Trfase_major"/>
</dbReference>
<dbReference type="SMART" id="SM00345">
    <property type="entry name" value="HTH_GNTR"/>
    <property type="match status" value="1"/>
</dbReference>
<evidence type="ECO:0000256" key="2">
    <source>
        <dbReference type="ARBA" id="ARBA00022898"/>
    </source>
</evidence>
<evidence type="ECO:0000256" key="4">
    <source>
        <dbReference type="ARBA" id="ARBA00023125"/>
    </source>
</evidence>
<dbReference type="PROSITE" id="PS50949">
    <property type="entry name" value="HTH_GNTR"/>
    <property type="match status" value="1"/>
</dbReference>
<dbReference type="PANTHER" id="PTHR46577:SF1">
    <property type="entry name" value="HTH-TYPE TRANSCRIPTIONAL REGULATORY PROTEIN GABR"/>
    <property type="match status" value="1"/>
</dbReference>
<keyword evidence="2" id="KW-0663">Pyridoxal phosphate</keyword>
<dbReference type="GO" id="GO:0030170">
    <property type="term" value="F:pyridoxal phosphate binding"/>
    <property type="evidence" value="ECO:0007669"/>
    <property type="project" value="InterPro"/>
</dbReference>
<dbReference type="InterPro" id="IPR000524">
    <property type="entry name" value="Tscrpt_reg_HTH_GntR"/>
</dbReference>
<dbReference type="InterPro" id="IPR036388">
    <property type="entry name" value="WH-like_DNA-bd_sf"/>
</dbReference>
<dbReference type="InterPro" id="IPR051446">
    <property type="entry name" value="HTH_trans_reg/aminotransferase"/>
</dbReference>
<dbReference type="InterPro" id="IPR036390">
    <property type="entry name" value="WH_DNA-bd_sf"/>
</dbReference>
<dbReference type="InterPro" id="IPR004839">
    <property type="entry name" value="Aminotransferase_I/II_large"/>
</dbReference>
<evidence type="ECO:0000256" key="3">
    <source>
        <dbReference type="ARBA" id="ARBA00023015"/>
    </source>
</evidence>
<organism evidence="8 9">
    <name type="scientific">Amycolatopsis suaedae</name>
    <dbReference type="NCBI Taxonomy" id="2510978"/>
    <lineage>
        <taxon>Bacteria</taxon>
        <taxon>Bacillati</taxon>
        <taxon>Actinomycetota</taxon>
        <taxon>Actinomycetes</taxon>
        <taxon>Pseudonocardiales</taxon>
        <taxon>Pseudonocardiaceae</taxon>
        <taxon>Amycolatopsis</taxon>
    </lineage>
</organism>
<dbReference type="Pfam" id="PF00155">
    <property type="entry name" value="Aminotran_1_2"/>
    <property type="match status" value="1"/>
</dbReference>
<keyword evidence="3" id="KW-0805">Transcription regulation</keyword>
<reference evidence="8 9" key="1">
    <citation type="submission" date="2019-02" db="EMBL/GenBank/DDBJ databases">
        <title>Draft genome sequence of Amycolatopsis sp. 8-3EHSu isolated from roots of Suaeda maritima.</title>
        <authorList>
            <person name="Duangmal K."/>
            <person name="Chantavorakit T."/>
        </authorList>
    </citation>
    <scope>NUCLEOTIDE SEQUENCE [LARGE SCALE GENOMIC DNA]</scope>
    <source>
        <strain evidence="8 9">8-3EHSu</strain>
    </source>
</reference>
<keyword evidence="8" id="KW-0032">Aminotransferase</keyword>
<sequence>MPFHISLDGHTDLAARIYRQLRDGILDGRLRPGERLPPTRELARELAVSRNTVAVAYERLTAEGFLTGHVGRGTFVSAAPVPPGTTRAAPAGTGLRPVARWRSLPSPADGQAAPEFDFRVGVPDPALFPLRTWRRLVGQALRPSLLPPSGYADPAGLAELRVAVARHIGAARSVRTSGEDVLMTQGAQQALDLIGRVLVEPGTRVAVEDPGYPPATRLFASHGARITKVPVDAEGLDVDALPRGIRLVYTTPSHQFPLGMPMSLARRTALLAWAERNDAVIIEDDYDSEYRFSDRPLEPLQSLDRHGRVLYVGSFSKTLLPALRMGFLVAPASLHPALRQARQLLDWHGDLVTQSALASFIDEGLLARHVRRTTREYAVRRDHILASLRDQPMLRTVPSSAGLHVCALLSEGDGGAVVEAAARAGVAVENLTAYGGTREGLAIGFGTVSAERIGEGLTRLRACLPGQRMRRPPSVTSMPGRGPHGVWC</sequence>
<evidence type="ECO:0000256" key="6">
    <source>
        <dbReference type="SAM" id="MobiDB-lite"/>
    </source>
</evidence>
<dbReference type="Pfam" id="PF00392">
    <property type="entry name" value="GntR"/>
    <property type="match status" value="1"/>
</dbReference>
<dbReference type="GO" id="GO:0003677">
    <property type="term" value="F:DNA binding"/>
    <property type="evidence" value="ECO:0007669"/>
    <property type="project" value="UniProtKB-KW"/>
</dbReference>